<dbReference type="SMART" id="SM00331">
    <property type="entry name" value="PP2C_SIG"/>
    <property type="match status" value="1"/>
</dbReference>
<dbReference type="InterPro" id="IPR001932">
    <property type="entry name" value="PPM-type_phosphatase-like_dom"/>
</dbReference>
<dbReference type="Proteomes" id="UP000322214">
    <property type="component" value="Chromosome"/>
</dbReference>
<dbReference type="PANTHER" id="PTHR47992">
    <property type="entry name" value="PROTEIN PHOSPHATASE"/>
    <property type="match status" value="1"/>
</dbReference>
<keyword evidence="3" id="KW-0378">Hydrolase</keyword>
<dbReference type="RefSeq" id="WP_075083772.1">
    <property type="nucleotide sequence ID" value="NZ_CP042912.1"/>
</dbReference>
<dbReference type="EC" id="3.1.3.16" evidence="3"/>
<dbReference type="CDD" id="cd00143">
    <property type="entry name" value="PP2Cc"/>
    <property type="match status" value="1"/>
</dbReference>
<name>A0A5B9PJ40_9BACT</name>
<dbReference type="STRING" id="980251.GCA_001642875_00982"/>
<feature type="region of interest" description="Disordered" evidence="1">
    <location>
        <begin position="297"/>
        <end position="320"/>
    </location>
</feature>
<evidence type="ECO:0000259" key="2">
    <source>
        <dbReference type="PROSITE" id="PS51746"/>
    </source>
</evidence>
<protein>
    <submittedName>
        <fullName evidence="3">Serine/threonine phosphatase stp</fullName>
        <ecNumber evidence="3">3.1.3.16</ecNumber>
    </submittedName>
</protein>
<dbReference type="Pfam" id="PF13672">
    <property type="entry name" value="PP2C_2"/>
    <property type="match status" value="1"/>
</dbReference>
<dbReference type="EMBL" id="CP042912">
    <property type="protein sequence ID" value="QEG24666.1"/>
    <property type="molecule type" value="Genomic_DNA"/>
</dbReference>
<accession>A0A5B9PJ40</accession>
<dbReference type="InterPro" id="IPR036457">
    <property type="entry name" value="PPM-type-like_dom_sf"/>
</dbReference>
<dbReference type="GO" id="GO:0004722">
    <property type="term" value="F:protein serine/threonine phosphatase activity"/>
    <property type="evidence" value="ECO:0007669"/>
    <property type="project" value="UniProtKB-EC"/>
</dbReference>
<dbReference type="AlphaFoldDB" id="A0A5B9PJ40"/>
<dbReference type="Gene3D" id="3.60.40.10">
    <property type="entry name" value="PPM-type phosphatase domain"/>
    <property type="match status" value="1"/>
</dbReference>
<dbReference type="SMART" id="SM00332">
    <property type="entry name" value="PP2Cc"/>
    <property type="match status" value="1"/>
</dbReference>
<reference evidence="3 4" key="1">
    <citation type="submission" date="2019-08" db="EMBL/GenBank/DDBJ databases">
        <title>Deep-cultivation of Planctomycetes and their phenomic and genomic characterization uncovers novel biology.</title>
        <authorList>
            <person name="Wiegand S."/>
            <person name="Jogler M."/>
            <person name="Boedeker C."/>
            <person name="Pinto D."/>
            <person name="Vollmers J."/>
            <person name="Rivas-Marin E."/>
            <person name="Kohn T."/>
            <person name="Peeters S.H."/>
            <person name="Heuer A."/>
            <person name="Rast P."/>
            <person name="Oberbeckmann S."/>
            <person name="Bunk B."/>
            <person name="Jeske O."/>
            <person name="Meyerdierks A."/>
            <person name="Storesund J.E."/>
            <person name="Kallscheuer N."/>
            <person name="Luecker S."/>
            <person name="Lage O.M."/>
            <person name="Pohl T."/>
            <person name="Merkel B.J."/>
            <person name="Hornburger P."/>
            <person name="Mueller R.-W."/>
            <person name="Bruemmer F."/>
            <person name="Labrenz M."/>
            <person name="Spormann A.M."/>
            <person name="Op den Camp H."/>
            <person name="Overmann J."/>
            <person name="Amann R."/>
            <person name="Jetten M.S.M."/>
            <person name="Mascher T."/>
            <person name="Medema M.H."/>
            <person name="Devos D.P."/>
            <person name="Kaster A.-K."/>
            <person name="Ovreas L."/>
            <person name="Rohde M."/>
            <person name="Galperin M.Y."/>
            <person name="Jogler C."/>
        </authorList>
    </citation>
    <scope>NUCLEOTIDE SEQUENCE [LARGE SCALE GENOMIC DNA]</scope>
    <source>
        <strain evidence="3 4">FC18</strain>
    </source>
</reference>
<feature type="domain" description="PPM-type phosphatase" evidence="2">
    <location>
        <begin position="6"/>
        <end position="286"/>
    </location>
</feature>
<organism evidence="3 4">
    <name type="scientific">Mariniblastus fucicola</name>
    <dbReference type="NCBI Taxonomy" id="980251"/>
    <lineage>
        <taxon>Bacteria</taxon>
        <taxon>Pseudomonadati</taxon>
        <taxon>Planctomycetota</taxon>
        <taxon>Planctomycetia</taxon>
        <taxon>Pirellulales</taxon>
        <taxon>Pirellulaceae</taxon>
        <taxon>Mariniblastus</taxon>
    </lineage>
</organism>
<evidence type="ECO:0000313" key="4">
    <source>
        <dbReference type="Proteomes" id="UP000322214"/>
    </source>
</evidence>
<gene>
    <name evidence="3" type="primary">stp_2</name>
    <name evidence="3" type="ORF">MFFC18_45870</name>
</gene>
<proteinExistence type="predicted"/>
<dbReference type="SUPFAM" id="SSF81606">
    <property type="entry name" value="PP2C-like"/>
    <property type="match status" value="1"/>
</dbReference>
<dbReference type="PROSITE" id="PS51746">
    <property type="entry name" value="PPM_2"/>
    <property type="match status" value="1"/>
</dbReference>
<evidence type="ECO:0000313" key="3">
    <source>
        <dbReference type="EMBL" id="QEG24666.1"/>
    </source>
</evidence>
<feature type="compositionally biased region" description="Low complexity" evidence="1">
    <location>
        <begin position="297"/>
        <end position="307"/>
    </location>
</feature>
<keyword evidence="4" id="KW-1185">Reference proteome</keyword>
<evidence type="ECO:0000256" key="1">
    <source>
        <dbReference type="SAM" id="MobiDB-lite"/>
    </source>
</evidence>
<sequence>MSINIDCFGKSDLGQIRPVNEDQFLIADLNKSMRVHQTSLGLSRQTRLFGGSQGKLLLVADGLGGHESGERASTLAVDGVASYVLNSMDWLFRIGEEDEESLEAELKQAFQYSQTAIAAEAEAIPDRRGMATTLTMAYISWPKLYVVHVGDTRCYHVRGSSISQLTTDHTMAQLARSVPGDQDDELKVQNVGSVNPTESRNPMENVLWNVVGGTSASLEPQIRKSELAIGDTLLLCSDGLTRHIQDNELLEMTKLDRPSSEICDQLVEVANARGGEDNITAVLARFREPRVESSELADASRTAAAIATPETAKTNVHPRP</sequence>
<dbReference type="KEGG" id="mff:MFFC18_45870"/>
<dbReference type="InterPro" id="IPR015655">
    <property type="entry name" value="PP2C"/>
</dbReference>